<feature type="compositionally biased region" description="Basic and acidic residues" evidence="1">
    <location>
        <begin position="69"/>
        <end position="78"/>
    </location>
</feature>
<evidence type="ECO:0000256" key="1">
    <source>
        <dbReference type="SAM" id="MobiDB-lite"/>
    </source>
</evidence>
<dbReference type="WBParaSite" id="Pan_g2865.t1">
    <property type="protein sequence ID" value="Pan_g2865.t1"/>
    <property type="gene ID" value="Pan_g2865"/>
</dbReference>
<proteinExistence type="predicted"/>
<keyword evidence="2" id="KW-1185">Reference proteome</keyword>
<accession>A0A7E4VSG0</accession>
<evidence type="ECO:0000313" key="3">
    <source>
        <dbReference type="WBParaSite" id="Pan_g2865.t1"/>
    </source>
</evidence>
<feature type="region of interest" description="Disordered" evidence="1">
    <location>
        <begin position="45"/>
        <end position="80"/>
    </location>
</feature>
<reference evidence="3" key="2">
    <citation type="submission" date="2020-10" db="UniProtKB">
        <authorList>
            <consortium name="WormBaseParasite"/>
        </authorList>
    </citation>
    <scope>IDENTIFICATION</scope>
</reference>
<organism evidence="2 3">
    <name type="scientific">Panagrellus redivivus</name>
    <name type="common">Microworm</name>
    <dbReference type="NCBI Taxonomy" id="6233"/>
    <lineage>
        <taxon>Eukaryota</taxon>
        <taxon>Metazoa</taxon>
        <taxon>Ecdysozoa</taxon>
        <taxon>Nematoda</taxon>
        <taxon>Chromadorea</taxon>
        <taxon>Rhabditida</taxon>
        <taxon>Tylenchina</taxon>
        <taxon>Panagrolaimomorpha</taxon>
        <taxon>Panagrolaimoidea</taxon>
        <taxon>Panagrolaimidae</taxon>
        <taxon>Panagrellus</taxon>
    </lineage>
</organism>
<protein>
    <submittedName>
        <fullName evidence="3">Uncharacterized protein</fullName>
    </submittedName>
</protein>
<feature type="compositionally biased region" description="Low complexity" evidence="1">
    <location>
        <begin position="51"/>
        <end position="67"/>
    </location>
</feature>
<reference evidence="2" key="1">
    <citation type="journal article" date="2013" name="Genetics">
        <title>The draft genome and transcriptome of Panagrellus redivivus are shaped by the harsh demands of a free-living lifestyle.</title>
        <authorList>
            <person name="Srinivasan J."/>
            <person name="Dillman A.R."/>
            <person name="Macchietto M.G."/>
            <person name="Heikkinen L."/>
            <person name="Lakso M."/>
            <person name="Fracchia K.M."/>
            <person name="Antoshechkin I."/>
            <person name="Mortazavi A."/>
            <person name="Wong G."/>
            <person name="Sternberg P.W."/>
        </authorList>
    </citation>
    <scope>NUCLEOTIDE SEQUENCE [LARGE SCALE GENOMIC DNA]</scope>
    <source>
        <strain evidence="2">MT8872</strain>
    </source>
</reference>
<name>A0A7E4VSG0_PANRE</name>
<evidence type="ECO:0000313" key="2">
    <source>
        <dbReference type="Proteomes" id="UP000492821"/>
    </source>
</evidence>
<dbReference type="AlphaFoldDB" id="A0A7E4VSG0"/>
<sequence>MMSQSPPPKQATSAESDPSKLTLDAIFDAAAVAFNLTPERRALVAKGENFPTPKSKSSSPAPRPTKAGSSDDAKDGWPHLDQFTDEEAPIAVFDAVAQRFGNSEMLDTIWNETMFKVPLDDRLNNALKARKLSEYEVKFKDRYNDDSFYDKEDVPEPFMQWPMKSCEDEAEYKTDEVFDYSD</sequence>
<dbReference type="Proteomes" id="UP000492821">
    <property type="component" value="Unassembled WGS sequence"/>
</dbReference>